<accession>A0ABR5KNR6</accession>
<proteinExistence type="predicted"/>
<evidence type="ECO:0000313" key="2">
    <source>
        <dbReference type="Proteomes" id="UP000037943"/>
    </source>
</evidence>
<organism evidence="1 2">
    <name type="scientific">Pseudomonas amygdali pv. lachrymans</name>
    <name type="common">Pseudomonas syringae pv. lachrymans</name>
    <dbReference type="NCBI Taxonomy" id="53707"/>
    <lineage>
        <taxon>Bacteria</taxon>
        <taxon>Pseudomonadati</taxon>
        <taxon>Pseudomonadota</taxon>
        <taxon>Gammaproteobacteria</taxon>
        <taxon>Pseudomonadales</taxon>
        <taxon>Pseudomonadaceae</taxon>
        <taxon>Pseudomonas</taxon>
        <taxon>Pseudomonas amygdali</taxon>
    </lineage>
</organism>
<gene>
    <name evidence="1" type="ORF">AC499_6688</name>
</gene>
<reference evidence="1 2" key="1">
    <citation type="submission" date="2015-07" db="EMBL/GenBank/DDBJ databases">
        <authorList>
            <person name="O'Brien H.E."/>
            <person name="Thakur S."/>
            <person name="Gong Y."/>
            <person name="Wang P.W."/>
            <person name="Guttman D.S."/>
        </authorList>
    </citation>
    <scope>NUCLEOTIDE SEQUENCE [LARGE SCALE GENOMIC DNA]</scope>
    <source>
        <strain evidence="1 2">107</strain>
    </source>
</reference>
<name>A0ABR5KNR6_PSEAV</name>
<dbReference type="EMBL" id="LGLK01000058">
    <property type="protein sequence ID" value="KPC16353.1"/>
    <property type="molecule type" value="Genomic_DNA"/>
</dbReference>
<evidence type="ECO:0000313" key="1">
    <source>
        <dbReference type="EMBL" id="KPC16353.1"/>
    </source>
</evidence>
<sequence>MNFARRYFGGDFFYWLTDLHRAKSTSNIVSSDAHDMAAWLDLKG</sequence>
<protein>
    <submittedName>
        <fullName evidence="1">Uncharacterized protein</fullName>
    </submittedName>
</protein>
<comment type="caution">
    <text evidence="1">The sequence shown here is derived from an EMBL/GenBank/DDBJ whole genome shotgun (WGS) entry which is preliminary data.</text>
</comment>
<keyword evidence="2" id="KW-1185">Reference proteome</keyword>
<dbReference type="Proteomes" id="UP000037943">
    <property type="component" value="Unassembled WGS sequence"/>
</dbReference>
<reference evidence="1 2" key="2">
    <citation type="submission" date="2015-10" db="EMBL/GenBank/DDBJ databases">
        <title>Comparative genomics and high-throughput reverse genetic screens identify a new phytobacterial MAMP and an Arabidopsis receptor required for immune elicitation.</title>
        <authorList>
            <person name="Mott G.A."/>
            <person name="Thakur S."/>
            <person name="Wang P.W."/>
            <person name="Desveaux D."/>
            <person name="Guttman D.S."/>
        </authorList>
    </citation>
    <scope>NUCLEOTIDE SEQUENCE [LARGE SCALE GENOMIC DNA]</scope>
    <source>
        <strain evidence="1 2">107</strain>
    </source>
</reference>